<organism evidence="4 7">
    <name type="scientific">Anaerotruncus colihominis</name>
    <dbReference type="NCBI Taxonomy" id="169435"/>
    <lineage>
        <taxon>Bacteria</taxon>
        <taxon>Bacillati</taxon>
        <taxon>Bacillota</taxon>
        <taxon>Clostridia</taxon>
        <taxon>Eubacteriales</taxon>
        <taxon>Oscillospiraceae</taxon>
        <taxon>Anaerotruncus</taxon>
    </lineage>
</organism>
<dbReference type="SUPFAM" id="SSF102546">
    <property type="entry name" value="RbsD-like"/>
    <property type="match status" value="1"/>
</dbReference>
<accession>A0A174S2G4</accession>
<dbReference type="Proteomes" id="UP000196386">
    <property type="component" value="Unassembled WGS sequence"/>
</dbReference>
<dbReference type="InterPro" id="IPR050443">
    <property type="entry name" value="RbsD/FucU_mutarotase"/>
</dbReference>
<dbReference type="EMBL" id="QVME01000012">
    <property type="protein sequence ID" value="RGE65613.1"/>
    <property type="molecule type" value="Genomic_DNA"/>
</dbReference>
<dbReference type="GO" id="GO:0042806">
    <property type="term" value="F:fucose binding"/>
    <property type="evidence" value="ECO:0007669"/>
    <property type="project" value="TreeGrafter"/>
</dbReference>
<dbReference type="RefSeq" id="WP_006875970.1">
    <property type="nucleotide sequence ID" value="NZ_CABIWA010000018.1"/>
</dbReference>
<protein>
    <submittedName>
        <fullName evidence="4">D-ribose pyranase</fullName>
        <ecNumber evidence="4">5.5.1.-</ecNumber>
    </submittedName>
    <submittedName>
        <fullName evidence="5">RbsD or FucU transport</fullName>
    </submittedName>
</protein>
<evidence type="ECO:0000313" key="8">
    <source>
        <dbReference type="Proteomes" id="UP000196386"/>
    </source>
</evidence>
<evidence type="ECO:0000313" key="7">
    <source>
        <dbReference type="Proteomes" id="UP000095765"/>
    </source>
</evidence>
<dbReference type="OrthoDB" id="9805009at2"/>
<dbReference type="PANTHER" id="PTHR31690">
    <property type="entry name" value="FUCOSE MUTAROTASE"/>
    <property type="match status" value="1"/>
</dbReference>
<evidence type="ECO:0000256" key="2">
    <source>
        <dbReference type="ARBA" id="ARBA00023235"/>
    </source>
</evidence>
<evidence type="ECO:0000313" key="9">
    <source>
        <dbReference type="Proteomes" id="UP000260828"/>
    </source>
</evidence>
<reference evidence="5" key="3">
    <citation type="journal article" date="2018" name="BMC Genomics">
        <title>Whole genome sequencing and function prediction of 133 gut anaerobes isolated from chicken caecum in pure cultures.</title>
        <authorList>
            <person name="Medvecky M."/>
            <person name="Cejkova D."/>
            <person name="Polansky O."/>
            <person name="Karasova D."/>
            <person name="Kubasova T."/>
            <person name="Cizek A."/>
            <person name="Rychlik I."/>
        </authorList>
    </citation>
    <scope>NUCLEOTIDE SEQUENCE</scope>
    <source>
        <strain evidence="5">An175</strain>
    </source>
</reference>
<dbReference type="InterPro" id="IPR023750">
    <property type="entry name" value="RbsD-like_sf"/>
</dbReference>
<evidence type="ECO:0000313" key="4">
    <source>
        <dbReference type="EMBL" id="CUP91922.1"/>
    </source>
</evidence>
<proteinExistence type="predicted"/>
<dbReference type="EC" id="5.5.1.-" evidence="4"/>
<dbReference type="Gene3D" id="3.40.1650.10">
    <property type="entry name" value="RbsD-like domain"/>
    <property type="match status" value="1"/>
</dbReference>
<dbReference type="PANTHER" id="PTHR31690:SF4">
    <property type="entry name" value="FUCOSE MUTAROTASE"/>
    <property type="match status" value="1"/>
</dbReference>
<gene>
    <name evidence="4" type="primary">rbsD_2</name>
    <name evidence="5" type="ORF">B5F11_06895</name>
    <name evidence="6" type="ORF">DXC40_16495</name>
    <name evidence="4" type="ORF">ERS852551_02391</name>
</gene>
<dbReference type="EMBL" id="NFKP01000006">
    <property type="protein sequence ID" value="OUP70047.1"/>
    <property type="molecule type" value="Genomic_DNA"/>
</dbReference>
<sequence length="135" mass="14542">MLKNACINPEIMKAISLCGHGDKILIADGNYPLDAESGDAKKVYLGLTAGIPTVTDTLKVLSETIGIESALVMTPGDGTEPPIFKDFRELLDGVKLETIDRWGFYSKANEPKVRLAISTGEKRTYACIILTVGVV</sequence>
<dbReference type="EMBL" id="CZBE01000016">
    <property type="protein sequence ID" value="CUP91922.1"/>
    <property type="molecule type" value="Genomic_DNA"/>
</dbReference>
<comment type="catalytic activity">
    <reaction evidence="3">
        <text>alpha-L-fucose = beta-L-fucose</text>
        <dbReference type="Rhea" id="RHEA:25580"/>
        <dbReference type="ChEBI" id="CHEBI:42548"/>
        <dbReference type="ChEBI" id="CHEBI:42589"/>
        <dbReference type="EC" id="5.1.3.29"/>
    </reaction>
</comment>
<dbReference type="GeneID" id="72462483"/>
<dbReference type="InterPro" id="IPR007721">
    <property type="entry name" value="RbsD_FucU"/>
</dbReference>
<comment type="catalytic activity">
    <reaction evidence="1">
        <text>beta-D-ribopyranose = beta-D-ribofuranose</text>
        <dbReference type="Rhea" id="RHEA:25432"/>
        <dbReference type="ChEBI" id="CHEBI:27476"/>
        <dbReference type="ChEBI" id="CHEBI:47002"/>
        <dbReference type="EC" id="5.4.99.62"/>
    </reaction>
</comment>
<reference evidence="6 9" key="4">
    <citation type="submission" date="2018-08" db="EMBL/GenBank/DDBJ databases">
        <title>A genome reference for cultivated species of the human gut microbiota.</title>
        <authorList>
            <person name="Zou Y."/>
            <person name="Xue W."/>
            <person name="Luo G."/>
        </authorList>
    </citation>
    <scope>NUCLEOTIDE SEQUENCE [LARGE SCALE GENOMIC DNA]</scope>
    <source>
        <strain evidence="6 9">TF05-12AC</strain>
    </source>
</reference>
<dbReference type="Proteomes" id="UP000260828">
    <property type="component" value="Unassembled WGS sequence"/>
</dbReference>
<dbReference type="GO" id="GO:0006004">
    <property type="term" value="P:fucose metabolic process"/>
    <property type="evidence" value="ECO:0007669"/>
    <property type="project" value="TreeGrafter"/>
</dbReference>
<dbReference type="Proteomes" id="UP000095765">
    <property type="component" value="Unassembled WGS sequence"/>
</dbReference>
<dbReference type="GO" id="GO:0062193">
    <property type="term" value="F:D-ribose pyranase activity"/>
    <property type="evidence" value="ECO:0007669"/>
    <property type="project" value="UniProtKB-EC"/>
</dbReference>
<evidence type="ECO:0000256" key="3">
    <source>
        <dbReference type="ARBA" id="ARBA00036324"/>
    </source>
</evidence>
<name>A0A174S2G4_9FIRM</name>
<reference evidence="4 7" key="1">
    <citation type="submission" date="2015-09" db="EMBL/GenBank/DDBJ databases">
        <authorList>
            <consortium name="Pathogen Informatics"/>
        </authorList>
    </citation>
    <scope>NUCLEOTIDE SEQUENCE [LARGE SCALE GENOMIC DNA]</scope>
    <source>
        <strain evidence="4 7">2789STDY5834939</strain>
    </source>
</reference>
<evidence type="ECO:0000313" key="6">
    <source>
        <dbReference type="EMBL" id="RGE65613.1"/>
    </source>
</evidence>
<dbReference type="GO" id="GO:0036373">
    <property type="term" value="F:L-fucose mutarotase activity"/>
    <property type="evidence" value="ECO:0007669"/>
    <property type="project" value="UniProtKB-EC"/>
</dbReference>
<evidence type="ECO:0000313" key="5">
    <source>
        <dbReference type="EMBL" id="OUP70047.1"/>
    </source>
</evidence>
<reference evidence="8" key="2">
    <citation type="submission" date="2017-04" db="EMBL/GenBank/DDBJ databases">
        <title>Function of individual gut microbiota members based on whole genome sequencing of pure cultures obtained from chicken caecum.</title>
        <authorList>
            <person name="Medvecky M."/>
            <person name="Cejkova D."/>
            <person name="Polansky O."/>
            <person name="Karasova D."/>
            <person name="Kubasova T."/>
            <person name="Cizek A."/>
            <person name="Rychlik I."/>
        </authorList>
    </citation>
    <scope>NUCLEOTIDE SEQUENCE [LARGE SCALE GENOMIC DNA]</scope>
    <source>
        <strain evidence="8">An175</strain>
    </source>
</reference>
<evidence type="ECO:0000256" key="1">
    <source>
        <dbReference type="ARBA" id="ARBA00000223"/>
    </source>
</evidence>
<dbReference type="Pfam" id="PF05025">
    <property type="entry name" value="RbsD_FucU"/>
    <property type="match status" value="1"/>
</dbReference>
<keyword evidence="2 4" id="KW-0413">Isomerase</keyword>
<dbReference type="AlphaFoldDB" id="A0A174S2G4"/>